<protein>
    <submittedName>
        <fullName evidence="3">Uncharacterized protein</fullName>
    </submittedName>
</protein>
<name>A0AAX3Y7Y5_RHOOP</name>
<dbReference type="Proteomes" id="UP001066327">
    <property type="component" value="Unassembled WGS sequence"/>
</dbReference>
<evidence type="ECO:0000256" key="1">
    <source>
        <dbReference type="SAM" id="MobiDB-lite"/>
    </source>
</evidence>
<proteinExistence type="predicted"/>
<organism evidence="3 5">
    <name type="scientific">Rhodococcus opacus</name>
    <name type="common">Nocardia opaca</name>
    <dbReference type="NCBI Taxonomy" id="37919"/>
    <lineage>
        <taxon>Bacteria</taxon>
        <taxon>Bacillati</taxon>
        <taxon>Actinomycetota</taxon>
        <taxon>Actinomycetes</taxon>
        <taxon>Mycobacteriales</taxon>
        <taxon>Nocardiaceae</taxon>
        <taxon>Rhodococcus</taxon>
    </lineage>
</organism>
<feature type="compositionally biased region" description="Low complexity" evidence="1">
    <location>
        <begin position="35"/>
        <end position="48"/>
    </location>
</feature>
<dbReference type="EMBL" id="JAPWIS010000014">
    <property type="protein sequence ID" value="MCZ4586948.1"/>
    <property type="molecule type" value="Genomic_DNA"/>
</dbReference>
<feature type="region of interest" description="Disordered" evidence="1">
    <location>
        <begin position="27"/>
        <end position="48"/>
    </location>
</feature>
<reference evidence="3" key="2">
    <citation type="submission" date="2023-07" db="EMBL/GenBank/DDBJ databases">
        <title>Genomic analysis of Rhodococcus opacus VOC-14 with glycol ethers degradation activity.</title>
        <authorList>
            <person name="Narkevich D.A."/>
            <person name="Hlushen A.M."/>
            <person name="Akhremchuk A.E."/>
            <person name="Sikolenko M.A."/>
            <person name="Valentovich L.N."/>
        </authorList>
    </citation>
    <scope>NUCLEOTIDE SEQUENCE</scope>
    <source>
        <strain evidence="3">VOC-14</strain>
    </source>
</reference>
<evidence type="ECO:0000313" key="4">
    <source>
        <dbReference type="Proteomes" id="UP001066327"/>
    </source>
</evidence>
<reference evidence="2" key="1">
    <citation type="submission" date="2022-12" db="EMBL/GenBank/DDBJ databases">
        <authorList>
            <person name="Krivoruchko A.V."/>
            <person name="Elkin A."/>
        </authorList>
    </citation>
    <scope>NUCLEOTIDE SEQUENCE</scope>
    <source>
        <strain evidence="2">IEGM 249</strain>
    </source>
</reference>
<accession>A0AAX3Y7Y5</accession>
<dbReference type="AlphaFoldDB" id="A0AAX3Y7Y5"/>
<dbReference type="EMBL" id="CP130953">
    <property type="protein sequence ID" value="WLF44251.1"/>
    <property type="molecule type" value="Genomic_DNA"/>
</dbReference>
<dbReference type="RefSeq" id="WP_155756079.1">
    <property type="nucleotide sequence ID" value="NZ_CAJUXZ010000012.1"/>
</dbReference>
<evidence type="ECO:0000313" key="2">
    <source>
        <dbReference type="EMBL" id="MCZ4586948.1"/>
    </source>
</evidence>
<dbReference type="Proteomes" id="UP001231166">
    <property type="component" value="Chromosome"/>
</dbReference>
<sequence>MLDRLYAALLAAAGLSFGDYIALEDAVSDPDDPPRTVTDPTLTAHPLL</sequence>
<evidence type="ECO:0000313" key="5">
    <source>
        <dbReference type="Proteomes" id="UP001231166"/>
    </source>
</evidence>
<gene>
    <name evidence="2" type="ORF">O4328_25230</name>
    <name evidence="3" type="ORF">Q5707_19900</name>
</gene>
<evidence type="ECO:0000313" key="3">
    <source>
        <dbReference type="EMBL" id="WLF44251.1"/>
    </source>
</evidence>
<keyword evidence="4" id="KW-1185">Reference proteome</keyword>